<evidence type="ECO:0000313" key="5">
    <source>
        <dbReference type="Proteomes" id="UP000273405"/>
    </source>
</evidence>
<feature type="region of interest" description="Disordered" evidence="2">
    <location>
        <begin position="1"/>
        <end position="22"/>
    </location>
</feature>
<dbReference type="EMBL" id="RAWG01000230">
    <property type="protein sequence ID" value="RKH37621.1"/>
    <property type="molecule type" value="Genomic_DNA"/>
</dbReference>
<dbReference type="GO" id="GO:0046872">
    <property type="term" value="F:metal ion binding"/>
    <property type="evidence" value="ECO:0007669"/>
    <property type="project" value="UniProtKB-KW"/>
</dbReference>
<dbReference type="InterPro" id="IPR014710">
    <property type="entry name" value="RmlC-like_jellyroll"/>
</dbReference>
<comment type="caution">
    <text evidence="4">The sequence shown here is derived from an EMBL/GenBank/DDBJ whole genome shotgun (WGS) entry which is preliminary data.</text>
</comment>
<proteinExistence type="predicted"/>
<gene>
    <name evidence="4" type="ORF">D7X12_28935</name>
</gene>
<protein>
    <submittedName>
        <fullName evidence="4">Cupin domain-containing protein</fullName>
    </submittedName>
</protein>
<reference evidence="5" key="1">
    <citation type="submission" date="2018-09" db="EMBL/GenBank/DDBJ databases">
        <authorList>
            <person name="Livingstone P.G."/>
            <person name="Whitworth D.E."/>
        </authorList>
    </citation>
    <scope>NUCLEOTIDE SEQUENCE [LARGE SCALE GENOMIC DNA]</scope>
    <source>
        <strain evidence="5">CA040B</strain>
    </source>
</reference>
<name>A0A3A8N5T7_9BACT</name>
<dbReference type="PANTHER" id="PTHR35848:SF6">
    <property type="entry name" value="CUPIN TYPE-2 DOMAIN-CONTAINING PROTEIN"/>
    <property type="match status" value="1"/>
</dbReference>
<evidence type="ECO:0000256" key="2">
    <source>
        <dbReference type="SAM" id="MobiDB-lite"/>
    </source>
</evidence>
<dbReference type="AlphaFoldDB" id="A0A3A8N5T7"/>
<organism evidence="4 5">
    <name type="scientific">Corallococcus sicarius</name>
    <dbReference type="NCBI Taxonomy" id="2316726"/>
    <lineage>
        <taxon>Bacteria</taxon>
        <taxon>Pseudomonadati</taxon>
        <taxon>Myxococcota</taxon>
        <taxon>Myxococcia</taxon>
        <taxon>Myxococcales</taxon>
        <taxon>Cystobacterineae</taxon>
        <taxon>Myxococcaceae</taxon>
        <taxon>Corallococcus</taxon>
    </lineage>
</organism>
<keyword evidence="1" id="KW-0479">Metal-binding</keyword>
<dbReference type="SUPFAM" id="SSF51182">
    <property type="entry name" value="RmlC-like cupins"/>
    <property type="match status" value="1"/>
</dbReference>
<sequence>MPSRLAEEVAVKHPDAGGPMFSDPTEVFGEIEAEARGLRYGAMVFTVKPGCTTEQHHHASEETWMVQEGRGSANVSGQDIGLIPGTRLTVPAGTPHTITNLSTGDLTVISFWWREVARGG</sequence>
<feature type="domain" description="Cupin type-2" evidence="3">
    <location>
        <begin position="44"/>
        <end position="110"/>
    </location>
</feature>
<keyword evidence="5" id="KW-1185">Reference proteome</keyword>
<evidence type="ECO:0000259" key="3">
    <source>
        <dbReference type="Pfam" id="PF07883"/>
    </source>
</evidence>
<feature type="compositionally biased region" description="Basic and acidic residues" evidence="2">
    <location>
        <begin position="1"/>
        <end position="15"/>
    </location>
</feature>
<dbReference type="InterPro" id="IPR011051">
    <property type="entry name" value="RmlC_Cupin_sf"/>
</dbReference>
<dbReference type="Gene3D" id="2.60.120.10">
    <property type="entry name" value="Jelly Rolls"/>
    <property type="match status" value="1"/>
</dbReference>
<dbReference type="InterPro" id="IPR013096">
    <property type="entry name" value="Cupin_2"/>
</dbReference>
<dbReference type="Pfam" id="PF07883">
    <property type="entry name" value="Cupin_2"/>
    <property type="match status" value="1"/>
</dbReference>
<dbReference type="InterPro" id="IPR051610">
    <property type="entry name" value="GPI/OXD"/>
</dbReference>
<dbReference type="Proteomes" id="UP000273405">
    <property type="component" value="Unassembled WGS sequence"/>
</dbReference>
<dbReference type="PANTHER" id="PTHR35848">
    <property type="entry name" value="OXALATE-BINDING PROTEIN"/>
    <property type="match status" value="1"/>
</dbReference>
<evidence type="ECO:0000313" key="4">
    <source>
        <dbReference type="EMBL" id="RKH37621.1"/>
    </source>
</evidence>
<evidence type="ECO:0000256" key="1">
    <source>
        <dbReference type="ARBA" id="ARBA00022723"/>
    </source>
</evidence>
<accession>A0A3A8N5T7</accession>